<evidence type="ECO:0000313" key="4">
    <source>
        <dbReference type="Proteomes" id="UP000663869"/>
    </source>
</evidence>
<dbReference type="AlphaFoldDB" id="A0A817XGM1"/>
<proteinExistence type="predicted"/>
<accession>A0A817XGM1</accession>
<gene>
    <name evidence="2" type="ORF">FME351_LOCUS6061</name>
    <name evidence="3" type="ORF">TSG867_LOCUS27908</name>
</gene>
<comment type="caution">
    <text evidence="2">The sequence shown here is derived from an EMBL/GenBank/DDBJ whole genome shotgun (WGS) entry which is preliminary data.</text>
</comment>
<dbReference type="SUPFAM" id="SSF51092">
    <property type="entry name" value="Vitelline membrane outer protein-I (VMO-I)"/>
    <property type="match status" value="1"/>
</dbReference>
<dbReference type="Pfam" id="PF03762">
    <property type="entry name" value="VOMI"/>
    <property type="match status" value="1"/>
</dbReference>
<evidence type="ECO:0000256" key="1">
    <source>
        <dbReference type="SAM" id="MobiDB-lite"/>
    </source>
</evidence>
<dbReference type="Gene3D" id="2.100.10.20">
    <property type="entry name" value="Vitelline membrane outer layer protein I (VOMI)"/>
    <property type="match status" value="1"/>
</dbReference>
<dbReference type="GO" id="GO:0005615">
    <property type="term" value="C:extracellular space"/>
    <property type="evidence" value="ECO:0007669"/>
    <property type="project" value="TreeGrafter"/>
</dbReference>
<organism evidence="2 4">
    <name type="scientific">Rotaria socialis</name>
    <dbReference type="NCBI Taxonomy" id="392032"/>
    <lineage>
        <taxon>Eukaryota</taxon>
        <taxon>Metazoa</taxon>
        <taxon>Spiralia</taxon>
        <taxon>Gnathifera</taxon>
        <taxon>Rotifera</taxon>
        <taxon>Eurotatoria</taxon>
        <taxon>Bdelloidea</taxon>
        <taxon>Philodinida</taxon>
        <taxon>Philodinidae</taxon>
        <taxon>Rotaria</taxon>
    </lineage>
</organism>
<dbReference type="EMBL" id="CAJOBQ010003325">
    <property type="protein sequence ID" value="CAF4602408.1"/>
    <property type="molecule type" value="Genomic_DNA"/>
</dbReference>
<dbReference type="InterPro" id="IPR005515">
    <property type="entry name" value="VOMI"/>
</dbReference>
<dbReference type="InterPro" id="IPR036706">
    <property type="entry name" value="VOMI_sf"/>
</dbReference>
<feature type="region of interest" description="Disordered" evidence="1">
    <location>
        <begin position="74"/>
        <end position="95"/>
    </location>
</feature>
<sequence>MFTIGSNPAATTIKPVSTKVPTQTVTTNYMTTLTTNMTSTAPNMEIIINNITKMTTEAMSTMMSPTTSMTKITTSATTTASTTTTTSETSQSVVSGRNDIVSELRPDVGEFGDFQDYEYCPEGSRAYGFRQRVEFFQFTRDDTALNAIRLHCRKHDGTITGNISSFEGYWGSWSNSAYCGDVNGVYMFYAAFKIEDYRGPSIDDTSANDFRSQCWNGTVVSNNALHASNGNMFGTWKRSDACNKGSAICGISSKFDKPQGEGYDDTAMNGAFFKCCSL</sequence>
<reference evidence="2" key="1">
    <citation type="submission" date="2021-02" db="EMBL/GenBank/DDBJ databases">
        <authorList>
            <person name="Nowell W R."/>
        </authorList>
    </citation>
    <scope>NUCLEOTIDE SEQUENCE</scope>
</reference>
<dbReference type="Proteomes" id="UP000663862">
    <property type="component" value="Unassembled WGS sequence"/>
</dbReference>
<dbReference type="EMBL" id="CAJNYU010000505">
    <property type="protein sequence ID" value="CAF3367997.1"/>
    <property type="molecule type" value="Genomic_DNA"/>
</dbReference>
<name>A0A817XGM1_9BILA</name>
<feature type="compositionally biased region" description="Low complexity" evidence="1">
    <location>
        <begin position="74"/>
        <end position="90"/>
    </location>
</feature>
<evidence type="ECO:0000313" key="3">
    <source>
        <dbReference type="EMBL" id="CAF4602408.1"/>
    </source>
</evidence>
<dbReference type="PANTHER" id="PTHR18841">
    <property type="entry name" value="VITELLINE MEMBRANE OUTER LAYER PROTEIN I-RELATED"/>
    <property type="match status" value="1"/>
</dbReference>
<protein>
    <recommendedName>
        <fullName evidence="5">Vitelline membrane outer layer protein 1</fullName>
    </recommendedName>
</protein>
<evidence type="ECO:0000313" key="2">
    <source>
        <dbReference type="EMBL" id="CAF3367997.1"/>
    </source>
</evidence>
<dbReference type="Proteomes" id="UP000663869">
    <property type="component" value="Unassembled WGS sequence"/>
</dbReference>
<dbReference type="PANTHER" id="PTHR18841:SF0">
    <property type="entry name" value="VITELLINE MEMBRANE OUTER LAYER 1 HOMOLOG A-RELATED"/>
    <property type="match status" value="1"/>
</dbReference>
<evidence type="ECO:0008006" key="5">
    <source>
        <dbReference type="Google" id="ProtNLM"/>
    </source>
</evidence>